<feature type="domain" description="SCP" evidence="2">
    <location>
        <begin position="46"/>
        <end position="180"/>
    </location>
</feature>
<dbReference type="Gramene" id="TraesPARA_EIv1.0_0731360.1">
    <property type="protein sequence ID" value="TraesPARA_EIv1.0_0731360.1.CDS1"/>
    <property type="gene ID" value="TraesPARA_EIv1.0_0731360"/>
</dbReference>
<gene>
    <name evidence="3" type="primary">LOC123049919</name>
</gene>
<dbReference type="Gramene" id="TraesCLE_scaffold_057832_01G000100.1">
    <property type="protein sequence ID" value="TraesCLE_scaffold_057832_01G000100.1"/>
    <property type="gene ID" value="TraesCLE_scaffold_057832_01G000100"/>
</dbReference>
<feature type="signal peptide" evidence="1">
    <location>
        <begin position="1"/>
        <end position="28"/>
    </location>
</feature>
<dbReference type="OrthoDB" id="43654at2759"/>
<reference evidence="3" key="2">
    <citation type="submission" date="2018-10" db="UniProtKB">
        <authorList>
            <consortium name="EnsemblPlants"/>
        </authorList>
    </citation>
    <scope>IDENTIFICATION</scope>
</reference>
<dbReference type="PRINTS" id="PR00837">
    <property type="entry name" value="V5TPXLIKE"/>
</dbReference>
<dbReference type="Gramene" id="TraesCAD_scaffold_054596_01G000100.1">
    <property type="protein sequence ID" value="TraesCAD_scaffold_054596_01G000100.1"/>
    <property type="gene ID" value="TraesCAD_scaffold_054596_01G000100"/>
</dbReference>
<dbReference type="AlphaFoldDB" id="A0A1D5UMV6"/>
<dbReference type="InterPro" id="IPR014044">
    <property type="entry name" value="CAP_dom"/>
</dbReference>
<dbReference type="STRING" id="4565.A0A1D5UMV6"/>
<protein>
    <recommendedName>
        <fullName evidence="2">SCP domain-containing protein</fullName>
    </recommendedName>
</protein>
<dbReference type="Gramene" id="TraesCS2D02G437100.1">
    <property type="protein sequence ID" value="TraesCS2D02G437100.1.cds1"/>
    <property type="gene ID" value="TraesCS2D02G437100"/>
</dbReference>
<dbReference type="Pfam" id="PF00188">
    <property type="entry name" value="CAP"/>
    <property type="match status" value="1"/>
</dbReference>
<reference evidence="3" key="1">
    <citation type="submission" date="2018-08" db="EMBL/GenBank/DDBJ databases">
        <authorList>
            <person name="Rossello M."/>
        </authorList>
    </citation>
    <scope>NUCLEOTIDE SEQUENCE [LARGE SCALE GENOMIC DNA]</scope>
    <source>
        <strain evidence="3">cv. Chinese Spring</strain>
    </source>
</reference>
<evidence type="ECO:0000256" key="1">
    <source>
        <dbReference type="SAM" id="SignalP"/>
    </source>
</evidence>
<dbReference type="Gramene" id="TraesROB_scaffold_041013_01G000200.1">
    <property type="protein sequence ID" value="TraesROB_scaffold_041013_01G000200.1"/>
    <property type="gene ID" value="TraesROB_scaffold_041013_01G000200"/>
</dbReference>
<proteinExistence type="predicted"/>
<accession>A0A1D5UMV6</accession>
<dbReference type="GO" id="GO:0005615">
    <property type="term" value="C:extracellular space"/>
    <property type="evidence" value="ECO:0000318"/>
    <property type="project" value="GO_Central"/>
</dbReference>
<dbReference type="Gramene" id="TraesSYM2D03G01270540.1">
    <property type="protein sequence ID" value="TraesSYM2D03G01270540.1.CDS1"/>
    <property type="gene ID" value="TraesSYM2D03G01270540"/>
</dbReference>
<name>A0A1D5UMV6_WHEAT</name>
<feature type="chain" id="PRO_5043144024" description="SCP domain-containing protein" evidence="1">
    <location>
        <begin position="29"/>
        <end position="183"/>
    </location>
</feature>
<dbReference type="Proteomes" id="UP000019116">
    <property type="component" value="Chromosome 2D"/>
</dbReference>
<dbReference type="Gramene" id="TraesRN2D0101036500.1">
    <property type="protein sequence ID" value="TraesRN2D0101036500.1"/>
    <property type="gene ID" value="TraesRN2D0101036500"/>
</dbReference>
<dbReference type="PANTHER" id="PTHR10334">
    <property type="entry name" value="CYSTEINE-RICH SECRETORY PROTEIN-RELATED"/>
    <property type="match status" value="1"/>
</dbReference>
<dbReference type="SMR" id="A0A1D5UMV6"/>
<evidence type="ECO:0000313" key="3">
    <source>
        <dbReference type="EnsemblPlants" id="TraesCS2D02G437100.1.cds1"/>
    </source>
</evidence>
<dbReference type="Gramene" id="TraesCS2D03G0981700.1">
    <property type="protein sequence ID" value="TraesCS2D03G0981700.1.CDS1"/>
    <property type="gene ID" value="TraesCS2D03G0981700"/>
</dbReference>
<dbReference type="InterPro" id="IPR001283">
    <property type="entry name" value="CRISP-related"/>
</dbReference>
<evidence type="ECO:0000259" key="2">
    <source>
        <dbReference type="SMART" id="SM00198"/>
    </source>
</evidence>
<sequence length="183" mass="19894">MQQMSMSTFVCAAAILLLALVSPSPASASIPSTSNNGVAVAAPSVPTATQFLQAHNDARRHVGVAPLTWNSTLEQDAQRYADRLSIDCKLEPLDIELIYLQNTYNGSGYQDGAAVTASWVNGRRWYDYRANACAPGHECGAYKLVVCSRAQELGCARRTCRSSPDTVAVCSYFPDCDYNDRPY</sequence>
<dbReference type="EnsemblPlants" id="TraesCS2D02G437100.1">
    <property type="protein sequence ID" value="TraesCS2D02G437100.1.cds1"/>
    <property type="gene ID" value="TraesCS2D02G437100"/>
</dbReference>
<dbReference type="Gene3D" id="3.40.33.10">
    <property type="entry name" value="CAP"/>
    <property type="match status" value="1"/>
</dbReference>
<dbReference type="OMA" id="ESHMQQM"/>
<organism evidence="3">
    <name type="scientific">Triticum aestivum</name>
    <name type="common">Wheat</name>
    <dbReference type="NCBI Taxonomy" id="4565"/>
    <lineage>
        <taxon>Eukaryota</taxon>
        <taxon>Viridiplantae</taxon>
        <taxon>Streptophyta</taxon>
        <taxon>Embryophyta</taxon>
        <taxon>Tracheophyta</taxon>
        <taxon>Spermatophyta</taxon>
        <taxon>Magnoliopsida</taxon>
        <taxon>Liliopsida</taxon>
        <taxon>Poales</taxon>
        <taxon>Poaceae</taxon>
        <taxon>BOP clade</taxon>
        <taxon>Pooideae</taxon>
        <taxon>Triticodae</taxon>
        <taxon>Triticeae</taxon>
        <taxon>Triticinae</taxon>
        <taxon>Triticum</taxon>
    </lineage>
</organism>
<dbReference type="InterPro" id="IPR035940">
    <property type="entry name" value="CAP_sf"/>
</dbReference>
<dbReference type="Gramene" id="TraesLDM2D03G01255890.1">
    <property type="protein sequence ID" value="TraesLDM2D03G01255890.1.CDS1"/>
    <property type="gene ID" value="TraesLDM2D03G01255890"/>
</dbReference>
<evidence type="ECO:0000313" key="4">
    <source>
        <dbReference type="Proteomes" id="UP000019116"/>
    </source>
</evidence>
<dbReference type="SMART" id="SM00198">
    <property type="entry name" value="SCP"/>
    <property type="match status" value="1"/>
</dbReference>
<keyword evidence="4" id="KW-1185">Reference proteome</keyword>
<dbReference type="SUPFAM" id="SSF55797">
    <property type="entry name" value="PR-1-like"/>
    <property type="match status" value="1"/>
</dbReference>
<keyword evidence="1" id="KW-0732">Signal</keyword>
<dbReference type="Gramene" id="TraesWEE_scaffold_039960_01G000200.1">
    <property type="protein sequence ID" value="TraesWEE_scaffold_039960_01G000200.1"/>
    <property type="gene ID" value="TraesWEE_scaffold_039960_01G000200"/>
</dbReference>